<sequence length="236" mass="25271">MVEAERAAIAADIHDGLLPYLYAAAAQIAALRRSDEQLHERLSDAAQWIDQSREVARALMNGITYPPLALADPLAAAKTFVEQVAMASEGGITGHKAAPLVHWGWDDDRSPLAGQLPPTSAVAIYRLTCEFVRNSLRHAQAEHIEVSGSILEDAAVVCIQDDGVGFHPSDVDTSSSHGLALARRRAVAGNIELQIESSRKTEGASSRGTQVTLRTALSIEDPSPVPIQPQQQATDE</sequence>
<dbReference type="Proteomes" id="UP000319908">
    <property type="component" value="Unassembled WGS sequence"/>
</dbReference>
<comment type="catalytic activity">
    <reaction evidence="1">
        <text>ATP + protein L-histidine = ADP + protein N-phospho-L-histidine.</text>
        <dbReference type="EC" id="2.7.13.3"/>
    </reaction>
</comment>
<dbReference type="InterPro" id="IPR003594">
    <property type="entry name" value="HATPase_dom"/>
</dbReference>
<keyword evidence="3" id="KW-0597">Phosphoprotein</keyword>
<dbReference type="AlphaFoldDB" id="A0A5C6C1J4"/>
<feature type="domain" description="Histidine kinase/HSP90-like ATPase" evidence="10">
    <location>
        <begin position="119"/>
        <end position="219"/>
    </location>
</feature>
<evidence type="ECO:0000256" key="6">
    <source>
        <dbReference type="ARBA" id="ARBA00022777"/>
    </source>
</evidence>
<dbReference type="Gene3D" id="1.20.5.1930">
    <property type="match status" value="1"/>
</dbReference>
<dbReference type="OrthoDB" id="290376at2"/>
<dbReference type="GO" id="GO:0005524">
    <property type="term" value="F:ATP binding"/>
    <property type="evidence" value="ECO:0007669"/>
    <property type="project" value="UniProtKB-KW"/>
</dbReference>
<evidence type="ECO:0000256" key="5">
    <source>
        <dbReference type="ARBA" id="ARBA00022741"/>
    </source>
</evidence>
<keyword evidence="5" id="KW-0547">Nucleotide-binding</keyword>
<evidence type="ECO:0000256" key="9">
    <source>
        <dbReference type="SAM" id="MobiDB-lite"/>
    </source>
</evidence>
<dbReference type="GO" id="GO:0016020">
    <property type="term" value="C:membrane"/>
    <property type="evidence" value="ECO:0007669"/>
    <property type="project" value="InterPro"/>
</dbReference>
<dbReference type="CDD" id="cd16917">
    <property type="entry name" value="HATPase_UhpB-NarQ-NarX-like"/>
    <property type="match status" value="1"/>
</dbReference>
<dbReference type="RefSeq" id="WP_146405071.1">
    <property type="nucleotide sequence ID" value="NZ_SJPU01000001.1"/>
</dbReference>
<comment type="caution">
    <text evidence="11">The sequence shown here is derived from an EMBL/GenBank/DDBJ whole genome shotgun (WGS) entry which is preliminary data.</text>
</comment>
<feature type="compositionally biased region" description="Polar residues" evidence="9">
    <location>
        <begin position="203"/>
        <end position="215"/>
    </location>
</feature>
<dbReference type="SMART" id="SM00387">
    <property type="entry name" value="HATPase_c"/>
    <property type="match status" value="1"/>
</dbReference>
<dbReference type="PANTHER" id="PTHR24421:SF10">
    <property type="entry name" value="NITRATE_NITRITE SENSOR PROTEIN NARQ"/>
    <property type="match status" value="1"/>
</dbReference>
<evidence type="ECO:0000313" key="12">
    <source>
        <dbReference type="Proteomes" id="UP000319908"/>
    </source>
</evidence>
<accession>A0A5C6C1J4</accession>
<protein>
    <recommendedName>
        <fullName evidence="2">histidine kinase</fullName>
        <ecNumber evidence="2">2.7.13.3</ecNumber>
    </recommendedName>
</protein>
<keyword evidence="4 11" id="KW-0808">Transferase</keyword>
<evidence type="ECO:0000256" key="3">
    <source>
        <dbReference type="ARBA" id="ARBA00022553"/>
    </source>
</evidence>
<dbReference type="InterPro" id="IPR036890">
    <property type="entry name" value="HATPase_C_sf"/>
</dbReference>
<evidence type="ECO:0000256" key="4">
    <source>
        <dbReference type="ARBA" id="ARBA00022679"/>
    </source>
</evidence>
<dbReference type="GO" id="GO:0046983">
    <property type="term" value="F:protein dimerization activity"/>
    <property type="evidence" value="ECO:0007669"/>
    <property type="project" value="InterPro"/>
</dbReference>
<evidence type="ECO:0000256" key="2">
    <source>
        <dbReference type="ARBA" id="ARBA00012438"/>
    </source>
</evidence>
<name>A0A5C6C1J4_9BACT</name>
<dbReference type="Gene3D" id="3.30.565.10">
    <property type="entry name" value="Histidine kinase-like ATPase, C-terminal domain"/>
    <property type="match status" value="1"/>
</dbReference>
<proteinExistence type="predicted"/>
<dbReference type="PANTHER" id="PTHR24421">
    <property type="entry name" value="NITRATE/NITRITE SENSOR PROTEIN NARX-RELATED"/>
    <property type="match status" value="1"/>
</dbReference>
<feature type="region of interest" description="Disordered" evidence="9">
    <location>
        <begin position="198"/>
        <end position="236"/>
    </location>
</feature>
<keyword evidence="7" id="KW-0067">ATP-binding</keyword>
<dbReference type="GO" id="GO:0000155">
    <property type="term" value="F:phosphorelay sensor kinase activity"/>
    <property type="evidence" value="ECO:0007669"/>
    <property type="project" value="InterPro"/>
</dbReference>
<evidence type="ECO:0000313" key="11">
    <source>
        <dbReference type="EMBL" id="TWU18038.1"/>
    </source>
</evidence>
<keyword evidence="12" id="KW-1185">Reference proteome</keyword>
<reference evidence="11 12" key="1">
    <citation type="journal article" date="2020" name="Antonie Van Leeuwenhoek">
        <title>Rhodopirellula heiligendammensis sp. nov., Rhodopirellula pilleata sp. nov., and Rhodopirellula solitaria sp. nov. isolated from natural or artificial marine surfaces in Northern Germany and California, USA, and emended description of the genus Rhodopirellula.</title>
        <authorList>
            <person name="Kallscheuer N."/>
            <person name="Wiegand S."/>
            <person name="Jogler M."/>
            <person name="Boedeker C."/>
            <person name="Peeters S.H."/>
            <person name="Rast P."/>
            <person name="Heuer A."/>
            <person name="Jetten M.S.M."/>
            <person name="Rohde M."/>
            <person name="Jogler C."/>
        </authorList>
    </citation>
    <scope>NUCLEOTIDE SEQUENCE [LARGE SCALE GENOMIC DNA]</scope>
    <source>
        <strain evidence="11 12">Poly21</strain>
    </source>
</reference>
<dbReference type="Pfam" id="PF02518">
    <property type="entry name" value="HATPase_c"/>
    <property type="match status" value="1"/>
</dbReference>
<evidence type="ECO:0000256" key="7">
    <source>
        <dbReference type="ARBA" id="ARBA00022840"/>
    </source>
</evidence>
<evidence type="ECO:0000256" key="8">
    <source>
        <dbReference type="ARBA" id="ARBA00023012"/>
    </source>
</evidence>
<evidence type="ECO:0000259" key="10">
    <source>
        <dbReference type="SMART" id="SM00387"/>
    </source>
</evidence>
<dbReference type="Pfam" id="PF07730">
    <property type="entry name" value="HisKA_3"/>
    <property type="match status" value="1"/>
</dbReference>
<dbReference type="EC" id="2.7.13.3" evidence="2"/>
<keyword evidence="6 11" id="KW-0418">Kinase</keyword>
<dbReference type="EMBL" id="SJPU01000001">
    <property type="protein sequence ID" value="TWU18038.1"/>
    <property type="molecule type" value="Genomic_DNA"/>
</dbReference>
<organism evidence="11 12">
    <name type="scientific">Allorhodopirellula heiligendammensis</name>
    <dbReference type="NCBI Taxonomy" id="2714739"/>
    <lineage>
        <taxon>Bacteria</taxon>
        <taxon>Pseudomonadati</taxon>
        <taxon>Planctomycetota</taxon>
        <taxon>Planctomycetia</taxon>
        <taxon>Pirellulales</taxon>
        <taxon>Pirellulaceae</taxon>
        <taxon>Allorhodopirellula</taxon>
    </lineage>
</organism>
<gene>
    <name evidence="11" type="primary">degS_1</name>
    <name evidence="11" type="ORF">Poly21_01930</name>
</gene>
<dbReference type="InterPro" id="IPR011712">
    <property type="entry name" value="Sig_transdc_His_kin_sub3_dim/P"/>
</dbReference>
<keyword evidence="8" id="KW-0902">Two-component regulatory system</keyword>
<dbReference type="SUPFAM" id="SSF55874">
    <property type="entry name" value="ATPase domain of HSP90 chaperone/DNA topoisomerase II/histidine kinase"/>
    <property type="match status" value="1"/>
</dbReference>
<evidence type="ECO:0000256" key="1">
    <source>
        <dbReference type="ARBA" id="ARBA00000085"/>
    </source>
</evidence>
<dbReference type="InterPro" id="IPR050482">
    <property type="entry name" value="Sensor_HK_TwoCompSys"/>
</dbReference>